<geneLocation type="plasmid" evidence="2 3">
    <name>megaplasmid pHG1</name>
</geneLocation>
<dbReference type="Proteomes" id="UP000008210">
    <property type="component" value="Plasmid megaplasmid pHG1"/>
</dbReference>
<keyword evidence="2" id="KW-0614">Plasmid</keyword>
<dbReference type="EMBL" id="AY305378">
    <property type="protein sequence ID" value="AAP86142.1"/>
    <property type="molecule type" value="Genomic_DNA"/>
</dbReference>
<dbReference type="SUPFAM" id="SSF54909">
    <property type="entry name" value="Dimeric alpha+beta barrel"/>
    <property type="match status" value="1"/>
</dbReference>
<dbReference type="Gene3D" id="3.30.70.1060">
    <property type="entry name" value="Dimeric alpha+beta barrel"/>
    <property type="match status" value="1"/>
</dbReference>
<protein>
    <submittedName>
        <fullName evidence="2">Putative muconolactone isomerase</fullName>
    </submittedName>
</protein>
<dbReference type="AlphaFoldDB" id="Q7WWU9"/>
<keyword evidence="3" id="KW-1185">Reference proteome</keyword>
<accession>Q7WWU9</accession>
<reference evidence="2 3" key="1">
    <citation type="journal article" date="2003" name="J. Mol. Biol.">
        <title>Complete nucleotide sequence of pHG1: a Ralstonia eutropha H16 megaplasmid encoding key enzymes of H(2)-based lithoautotrophy and anaerobiosis.</title>
        <authorList>
            <person name="Schwartz E."/>
            <person name="Henne A."/>
            <person name="Cramm R."/>
            <person name="Eitinger T."/>
            <person name="Friedrich B."/>
            <person name="Gottschalk G."/>
        </authorList>
    </citation>
    <scope>NUCLEOTIDE SEQUENCE [LARGE SCALE GENOMIC DNA]</scope>
    <source>
        <strain evidence="3">ATCC 17699 / DSM 428 / KCTC 22496 / NCIMB 10442 / H16 / Stanier 337</strain>
        <plasmid evidence="2 3">megaplasmid pHG1</plasmid>
    </source>
</reference>
<name>Q7WWU9_CUPNH</name>
<evidence type="ECO:0000259" key="1">
    <source>
        <dbReference type="Pfam" id="PF02426"/>
    </source>
</evidence>
<evidence type="ECO:0000313" key="2">
    <source>
        <dbReference type="EMBL" id="AAP86142.1"/>
    </source>
</evidence>
<feature type="domain" description="Muconolactone isomerase" evidence="1">
    <location>
        <begin position="1"/>
        <end position="32"/>
    </location>
</feature>
<dbReference type="InterPro" id="IPR026029">
    <property type="entry name" value="MLI_dom"/>
</dbReference>
<gene>
    <name evidence="2" type="ordered locus">PHG393</name>
</gene>
<evidence type="ECO:0000313" key="3">
    <source>
        <dbReference type="Proteomes" id="UP000008210"/>
    </source>
</evidence>
<proteinExistence type="predicted"/>
<sequence>MESNEALHTLLSALPLVPYTKIRATPLAKHPSSIR</sequence>
<keyword evidence="2" id="KW-0413">Isomerase</keyword>
<dbReference type="HOGENOM" id="CLU_3364498_0_0_4"/>
<dbReference type="GO" id="GO:0016853">
    <property type="term" value="F:isomerase activity"/>
    <property type="evidence" value="ECO:0007669"/>
    <property type="project" value="UniProtKB-KW"/>
</dbReference>
<dbReference type="KEGG" id="reh:PHG393"/>
<dbReference type="InterPro" id="IPR011008">
    <property type="entry name" value="Dimeric_a/b-barrel"/>
</dbReference>
<organism evidence="2 3">
    <name type="scientific">Cupriavidus necator (strain ATCC 17699 / DSM 428 / KCTC 22496 / NCIMB 10442 / H16 / Stanier 337)</name>
    <name type="common">Ralstonia eutropha</name>
    <dbReference type="NCBI Taxonomy" id="381666"/>
    <lineage>
        <taxon>Bacteria</taxon>
        <taxon>Pseudomonadati</taxon>
        <taxon>Pseudomonadota</taxon>
        <taxon>Betaproteobacteria</taxon>
        <taxon>Burkholderiales</taxon>
        <taxon>Burkholderiaceae</taxon>
        <taxon>Cupriavidus</taxon>
    </lineage>
</organism>
<dbReference type="Pfam" id="PF02426">
    <property type="entry name" value="MIase"/>
    <property type="match status" value="1"/>
</dbReference>